<gene>
    <name evidence="10" type="ORF">HDF08_000035</name>
</gene>
<evidence type="ECO:0000259" key="9">
    <source>
        <dbReference type="Pfam" id="PF25963"/>
    </source>
</evidence>
<dbReference type="Gene3D" id="1.10.287.470">
    <property type="entry name" value="Helix hairpin bin"/>
    <property type="match status" value="1"/>
</dbReference>
<feature type="domain" description="Multidrug resistance protein MdtA-like barrel-sandwich hybrid" evidence="8">
    <location>
        <begin position="53"/>
        <end position="291"/>
    </location>
</feature>
<name>A0A852V4J1_9BACT</name>
<dbReference type="Pfam" id="PF25917">
    <property type="entry name" value="BSH_RND"/>
    <property type="match status" value="1"/>
</dbReference>
<keyword evidence="5" id="KW-0175">Coiled coil</keyword>
<evidence type="ECO:0000313" key="10">
    <source>
        <dbReference type="EMBL" id="NYF87968.1"/>
    </source>
</evidence>
<dbReference type="Pfam" id="PF25876">
    <property type="entry name" value="HH_MFP_RND"/>
    <property type="match status" value="1"/>
</dbReference>
<evidence type="ECO:0000259" key="7">
    <source>
        <dbReference type="Pfam" id="PF25876"/>
    </source>
</evidence>
<dbReference type="PANTHER" id="PTHR30386:SF26">
    <property type="entry name" value="TRANSPORT PROTEIN COMB"/>
    <property type="match status" value="1"/>
</dbReference>
<keyword evidence="2 6" id="KW-0812">Transmembrane</keyword>
<dbReference type="InterPro" id="IPR058625">
    <property type="entry name" value="MdtA-like_BSH"/>
</dbReference>
<proteinExistence type="predicted"/>
<dbReference type="InterPro" id="IPR058634">
    <property type="entry name" value="AaeA-lik-b-barrel"/>
</dbReference>
<comment type="subcellular location">
    <subcellularLocation>
        <location evidence="1">Membrane</location>
        <topology evidence="1">Single-pass membrane protein</topology>
    </subcellularLocation>
</comment>
<evidence type="ECO:0000256" key="5">
    <source>
        <dbReference type="SAM" id="Coils"/>
    </source>
</evidence>
<feature type="domain" description="Multidrug resistance protein MdtA-like alpha-helical hairpin" evidence="7">
    <location>
        <begin position="147"/>
        <end position="209"/>
    </location>
</feature>
<feature type="domain" description="p-hydroxybenzoic acid efflux pump subunit AaeA-like beta-barrel" evidence="9">
    <location>
        <begin position="305"/>
        <end position="392"/>
    </location>
</feature>
<keyword evidence="4 6" id="KW-0472">Membrane</keyword>
<feature type="coiled-coil region" evidence="5">
    <location>
        <begin position="183"/>
        <end position="217"/>
    </location>
</feature>
<evidence type="ECO:0000256" key="2">
    <source>
        <dbReference type="ARBA" id="ARBA00022692"/>
    </source>
</evidence>
<evidence type="ECO:0000256" key="6">
    <source>
        <dbReference type="SAM" id="Phobius"/>
    </source>
</evidence>
<dbReference type="AlphaFoldDB" id="A0A852V4J1"/>
<protein>
    <submittedName>
        <fullName evidence="10">Membrane fusion protein (Multidrug efflux system)</fullName>
    </submittedName>
</protein>
<dbReference type="Proteomes" id="UP000564385">
    <property type="component" value="Unassembled WGS sequence"/>
</dbReference>
<dbReference type="Pfam" id="PF25963">
    <property type="entry name" value="Beta-barrel_AAEA"/>
    <property type="match status" value="1"/>
</dbReference>
<accession>A0A852V4J1</accession>
<evidence type="ECO:0000259" key="8">
    <source>
        <dbReference type="Pfam" id="PF25917"/>
    </source>
</evidence>
<sequence length="400" mass="43023">MTPQDSPHETSLARRLIVGGTVALAILVISVWFIAPGSVSTNDAQIDGHIHPINARVSGTITWVNPVVDDTHFVKAGTILARLDPNDYEPTVDRLQGDVQSTEAQLEAAKLNVQISEATSVSRLSAARAAVEEAQAEKATAEAQSLAAAASVAQANAVYRRAEDDRKRYFALVESHEISRSEYDQRATEAATAEAQMKQAEANLSAARQHIASAEQRITERKGDVLAAETAPQQIATARTNVQRVDADLRKARATLKDATLNLSYTEIVAPVDGVIGRKQIEMGQRIGAGQLVLTLSPPNEVWAIANFKETQLEHLKVGQNASIHIDSSGEDLQGTVESVGGATGAKYSLIPPENATGNYVKVVQRIPVRVSILPEYKHAPLIPGMSVEVRVDTRRSGSR</sequence>
<organism evidence="10 11">
    <name type="scientific">Tunturiibacter lichenicola</name>
    <dbReference type="NCBI Taxonomy" id="2051959"/>
    <lineage>
        <taxon>Bacteria</taxon>
        <taxon>Pseudomonadati</taxon>
        <taxon>Acidobacteriota</taxon>
        <taxon>Terriglobia</taxon>
        <taxon>Terriglobales</taxon>
        <taxon>Acidobacteriaceae</taxon>
        <taxon>Tunturiibacter</taxon>
    </lineage>
</organism>
<dbReference type="InterPro" id="IPR050739">
    <property type="entry name" value="MFP"/>
</dbReference>
<reference evidence="10 11" key="1">
    <citation type="submission" date="2020-07" db="EMBL/GenBank/DDBJ databases">
        <title>Genomic Encyclopedia of Type Strains, Phase IV (KMG-V): Genome sequencing to study the core and pangenomes of soil and plant-associated prokaryotes.</title>
        <authorList>
            <person name="Whitman W."/>
        </authorList>
    </citation>
    <scope>NUCLEOTIDE SEQUENCE [LARGE SCALE GENOMIC DNA]</scope>
    <source>
        <strain evidence="10 11">M8UP22</strain>
    </source>
</reference>
<keyword evidence="3 6" id="KW-1133">Transmembrane helix</keyword>
<comment type="caution">
    <text evidence="10">The sequence shown here is derived from an EMBL/GenBank/DDBJ whole genome shotgun (WGS) entry which is preliminary data.</text>
</comment>
<dbReference type="Gene3D" id="2.40.50.100">
    <property type="match status" value="1"/>
</dbReference>
<evidence type="ECO:0000256" key="4">
    <source>
        <dbReference type="ARBA" id="ARBA00023136"/>
    </source>
</evidence>
<dbReference type="SUPFAM" id="SSF111369">
    <property type="entry name" value="HlyD-like secretion proteins"/>
    <property type="match status" value="2"/>
</dbReference>
<evidence type="ECO:0000256" key="3">
    <source>
        <dbReference type="ARBA" id="ARBA00022989"/>
    </source>
</evidence>
<evidence type="ECO:0000313" key="11">
    <source>
        <dbReference type="Proteomes" id="UP000564385"/>
    </source>
</evidence>
<dbReference type="GO" id="GO:0016020">
    <property type="term" value="C:membrane"/>
    <property type="evidence" value="ECO:0007669"/>
    <property type="project" value="UniProtKB-SubCell"/>
</dbReference>
<evidence type="ECO:0000256" key="1">
    <source>
        <dbReference type="ARBA" id="ARBA00004167"/>
    </source>
</evidence>
<dbReference type="EMBL" id="JACCCU010000001">
    <property type="protein sequence ID" value="NYF87968.1"/>
    <property type="molecule type" value="Genomic_DNA"/>
</dbReference>
<dbReference type="InterPro" id="IPR058624">
    <property type="entry name" value="MdtA-like_HH"/>
</dbReference>
<feature type="transmembrane region" description="Helical" evidence="6">
    <location>
        <begin position="12"/>
        <end position="35"/>
    </location>
</feature>
<dbReference type="PANTHER" id="PTHR30386">
    <property type="entry name" value="MEMBRANE FUSION SUBUNIT OF EMRAB-TOLC MULTIDRUG EFFLUX PUMP"/>
    <property type="match status" value="1"/>
</dbReference>
<dbReference type="Gene3D" id="2.40.30.170">
    <property type="match status" value="1"/>
</dbReference>
<feature type="coiled-coil region" evidence="5">
    <location>
        <begin position="92"/>
        <end position="149"/>
    </location>
</feature>